<dbReference type="AlphaFoldDB" id="A0A1E7FPM1"/>
<feature type="domain" description="ABC transporter" evidence="7">
    <location>
        <begin position="25"/>
        <end position="301"/>
    </location>
</feature>
<dbReference type="Pfam" id="PF00005">
    <property type="entry name" value="ABC_tran"/>
    <property type="match status" value="1"/>
</dbReference>
<dbReference type="SUPFAM" id="SSF52540">
    <property type="entry name" value="P-loop containing nucleoside triphosphate hydrolases"/>
    <property type="match status" value="1"/>
</dbReference>
<keyword evidence="3 6" id="KW-0812">Transmembrane</keyword>
<gene>
    <name evidence="8" type="ORF">FRACYDRAFT_182233</name>
</gene>
<dbReference type="InParanoid" id="A0A1E7FPM1"/>
<dbReference type="GO" id="GO:0140359">
    <property type="term" value="F:ABC-type transporter activity"/>
    <property type="evidence" value="ECO:0007669"/>
    <property type="project" value="InterPro"/>
</dbReference>
<keyword evidence="4 6" id="KW-1133">Transmembrane helix</keyword>
<reference evidence="8 9" key="1">
    <citation type="submission" date="2016-09" db="EMBL/GenBank/DDBJ databases">
        <title>Extensive genetic diversity and differential bi-allelic expression allows diatom success in the polar Southern Ocean.</title>
        <authorList>
            <consortium name="DOE Joint Genome Institute"/>
            <person name="Mock T."/>
            <person name="Otillar R.P."/>
            <person name="Strauss J."/>
            <person name="Dupont C."/>
            <person name="Frickenhaus S."/>
            <person name="Maumus F."/>
            <person name="Mcmullan M."/>
            <person name="Sanges R."/>
            <person name="Schmutz J."/>
            <person name="Toseland A."/>
            <person name="Valas R."/>
            <person name="Veluchamy A."/>
            <person name="Ward B.J."/>
            <person name="Allen A."/>
            <person name="Barry K."/>
            <person name="Falciatore A."/>
            <person name="Ferrante M."/>
            <person name="Fortunato A.E."/>
            <person name="Gloeckner G."/>
            <person name="Gruber A."/>
            <person name="Hipkin R."/>
            <person name="Janech M."/>
            <person name="Kroth P."/>
            <person name="Leese F."/>
            <person name="Lindquist E."/>
            <person name="Lyon B.R."/>
            <person name="Martin J."/>
            <person name="Mayer C."/>
            <person name="Parker M."/>
            <person name="Quesneville H."/>
            <person name="Raymond J."/>
            <person name="Uhlig C."/>
            <person name="Valentin K.U."/>
            <person name="Worden A.Z."/>
            <person name="Armbrust E.V."/>
            <person name="Bowler C."/>
            <person name="Green B."/>
            <person name="Moulton V."/>
            <person name="Van Oosterhout C."/>
            <person name="Grigoriev I."/>
        </authorList>
    </citation>
    <scope>NUCLEOTIDE SEQUENCE [LARGE SCALE GENOMIC DNA]</scope>
    <source>
        <strain evidence="8 9">CCMP1102</strain>
    </source>
</reference>
<feature type="transmembrane region" description="Helical" evidence="6">
    <location>
        <begin position="634"/>
        <end position="654"/>
    </location>
</feature>
<organism evidence="8 9">
    <name type="scientific">Fragilariopsis cylindrus CCMP1102</name>
    <dbReference type="NCBI Taxonomy" id="635003"/>
    <lineage>
        <taxon>Eukaryota</taxon>
        <taxon>Sar</taxon>
        <taxon>Stramenopiles</taxon>
        <taxon>Ochrophyta</taxon>
        <taxon>Bacillariophyta</taxon>
        <taxon>Bacillariophyceae</taxon>
        <taxon>Bacillariophycidae</taxon>
        <taxon>Bacillariales</taxon>
        <taxon>Bacillariaceae</taxon>
        <taxon>Fragilariopsis</taxon>
    </lineage>
</organism>
<dbReference type="PANTHER" id="PTHR48041">
    <property type="entry name" value="ABC TRANSPORTER G FAMILY MEMBER 28"/>
    <property type="match status" value="1"/>
</dbReference>
<dbReference type="PROSITE" id="PS00211">
    <property type="entry name" value="ABC_TRANSPORTER_1"/>
    <property type="match status" value="1"/>
</dbReference>
<dbReference type="GO" id="GO:0005524">
    <property type="term" value="F:ATP binding"/>
    <property type="evidence" value="ECO:0007669"/>
    <property type="project" value="InterPro"/>
</dbReference>
<evidence type="ECO:0000256" key="6">
    <source>
        <dbReference type="SAM" id="Phobius"/>
    </source>
</evidence>
<evidence type="ECO:0000256" key="4">
    <source>
        <dbReference type="ARBA" id="ARBA00022989"/>
    </source>
</evidence>
<sequence>MQLGLNSSDEIRDGGFAEVEFVKTIPSRSILHCYKKGESKTILHPFHVDFPEGCVSIIMGPSGAGKTTLLDFLLGTLGRSVLARGEVSLPDNDAYVPQDDRLHTFYTCQDYMEHYARLSGEKSLCSRSFSFFNNKASSESSAGQGTSTDEEVANDDGTNIEFDIDKHISAVLAGVGLTKEKDTIVGGVFQRGLSGGQKRRLSVSLEALSNPLNLFLDEPTVRIYYSESALGTMEYLRDYARSPCPKTGLKRRVILTIHQPSSFIWELVDNVILLAEGRLMYQGRRAKMEAFFAAAGHPTPMNYNPADHYVHEIQIQNPCSSSVHELWSDRFKKWSEKRLMSLATTKPAAAAAAAADTTEFKEAAVVTADRESFWPSRLSYVGNASRTSCMSMTIFAELTCRYFTNLAKNPGILGLRIIIYAGFSLVLGVLFFRIEDKQDMFAVAQSRSGLLYFIVAFFTSMAVASVPFAIVERNIMNKEVRNHRYHPVFFHAAQALASIPSCFILAVISTVILMPMTKMHGMYFFGFNIFLLLLCADALAQLVSHIAPEFISALAISSGLFGIMSLLMGFLIKPSHFPGFIKWTYYVPCTTYSFRALMVNEFSGQEFDVSPISEYGDAILQRYEMADISRTDDMIVLICWALAVHVITCIYLHLKWWRNKRIFVYTDRQ</sequence>
<keyword evidence="5 6" id="KW-0472">Membrane</keyword>
<accession>A0A1E7FPM1</accession>
<evidence type="ECO:0000256" key="3">
    <source>
        <dbReference type="ARBA" id="ARBA00022692"/>
    </source>
</evidence>
<evidence type="ECO:0000256" key="1">
    <source>
        <dbReference type="ARBA" id="ARBA00004141"/>
    </source>
</evidence>
<proteinExistence type="predicted"/>
<dbReference type="InterPro" id="IPR050352">
    <property type="entry name" value="ABCG_transporters"/>
</dbReference>
<feature type="transmembrane region" description="Helical" evidence="6">
    <location>
        <begin position="491"/>
        <end position="514"/>
    </location>
</feature>
<dbReference type="PANTHER" id="PTHR48041:SF139">
    <property type="entry name" value="PROTEIN SCARLET"/>
    <property type="match status" value="1"/>
</dbReference>
<dbReference type="InterPro" id="IPR017871">
    <property type="entry name" value="ABC_transporter-like_CS"/>
</dbReference>
<feature type="transmembrane region" description="Helical" evidence="6">
    <location>
        <begin position="450"/>
        <end position="471"/>
    </location>
</feature>
<feature type="transmembrane region" description="Helical" evidence="6">
    <location>
        <begin position="521"/>
        <end position="544"/>
    </location>
</feature>
<dbReference type="InterPro" id="IPR013525">
    <property type="entry name" value="ABC2_TM"/>
</dbReference>
<keyword evidence="9" id="KW-1185">Reference proteome</keyword>
<feature type="transmembrane region" description="Helical" evidence="6">
    <location>
        <begin position="550"/>
        <end position="572"/>
    </location>
</feature>
<dbReference type="PROSITE" id="PS50893">
    <property type="entry name" value="ABC_TRANSPORTER_2"/>
    <property type="match status" value="1"/>
</dbReference>
<protein>
    <submittedName>
        <fullName evidence="8">ABC2_membrane-domain-containing protein</fullName>
    </submittedName>
</protein>
<evidence type="ECO:0000256" key="2">
    <source>
        <dbReference type="ARBA" id="ARBA00022448"/>
    </source>
</evidence>
<evidence type="ECO:0000259" key="7">
    <source>
        <dbReference type="PROSITE" id="PS50893"/>
    </source>
</evidence>
<evidence type="ECO:0000256" key="5">
    <source>
        <dbReference type="ARBA" id="ARBA00023136"/>
    </source>
</evidence>
<keyword evidence="2" id="KW-0813">Transport</keyword>
<dbReference type="InterPro" id="IPR043926">
    <property type="entry name" value="ABCG_dom"/>
</dbReference>
<dbReference type="InterPro" id="IPR003439">
    <property type="entry name" value="ABC_transporter-like_ATP-bd"/>
</dbReference>
<dbReference type="OrthoDB" id="66620at2759"/>
<name>A0A1E7FPM1_9STRA</name>
<comment type="subcellular location">
    <subcellularLocation>
        <location evidence="1">Membrane</location>
        <topology evidence="1">Multi-pass membrane protein</topology>
    </subcellularLocation>
</comment>
<dbReference type="GO" id="GO:0016020">
    <property type="term" value="C:membrane"/>
    <property type="evidence" value="ECO:0007669"/>
    <property type="project" value="UniProtKB-SubCell"/>
</dbReference>
<dbReference type="Pfam" id="PF01061">
    <property type="entry name" value="ABC2_membrane"/>
    <property type="match status" value="1"/>
</dbReference>
<dbReference type="EMBL" id="KV784355">
    <property type="protein sequence ID" value="OEU20108.1"/>
    <property type="molecule type" value="Genomic_DNA"/>
</dbReference>
<evidence type="ECO:0000313" key="9">
    <source>
        <dbReference type="Proteomes" id="UP000095751"/>
    </source>
</evidence>
<dbReference type="Gene3D" id="3.40.50.300">
    <property type="entry name" value="P-loop containing nucleotide triphosphate hydrolases"/>
    <property type="match status" value="1"/>
</dbReference>
<dbReference type="Proteomes" id="UP000095751">
    <property type="component" value="Unassembled WGS sequence"/>
</dbReference>
<evidence type="ECO:0000313" key="8">
    <source>
        <dbReference type="EMBL" id="OEU20108.1"/>
    </source>
</evidence>
<dbReference type="Pfam" id="PF19055">
    <property type="entry name" value="ABC2_membrane_7"/>
    <property type="match status" value="1"/>
</dbReference>
<dbReference type="InterPro" id="IPR027417">
    <property type="entry name" value="P-loop_NTPase"/>
</dbReference>
<dbReference type="GO" id="GO:0016887">
    <property type="term" value="F:ATP hydrolysis activity"/>
    <property type="evidence" value="ECO:0007669"/>
    <property type="project" value="InterPro"/>
</dbReference>
<feature type="transmembrane region" description="Helical" evidence="6">
    <location>
        <begin position="413"/>
        <end position="434"/>
    </location>
</feature>
<dbReference type="KEGG" id="fcy:FRACYDRAFT_182233"/>